<dbReference type="AlphaFoldDB" id="A0A173RSE2"/>
<organism evidence="1 2">
    <name type="scientific">Turicibacter sanguinis</name>
    <dbReference type="NCBI Taxonomy" id="154288"/>
    <lineage>
        <taxon>Bacteria</taxon>
        <taxon>Bacillati</taxon>
        <taxon>Bacillota</taxon>
        <taxon>Erysipelotrichia</taxon>
        <taxon>Erysipelotrichales</taxon>
        <taxon>Turicibacteraceae</taxon>
        <taxon>Turicibacter</taxon>
    </lineage>
</organism>
<dbReference type="GeneID" id="60059297"/>
<dbReference type="EMBL" id="WMQE01000017">
    <property type="protein sequence ID" value="MTK21469.1"/>
    <property type="molecule type" value="Genomic_DNA"/>
</dbReference>
<dbReference type="OrthoDB" id="9957107at2"/>
<dbReference type="Proteomes" id="UP000487649">
    <property type="component" value="Unassembled WGS sequence"/>
</dbReference>
<reference evidence="1 2" key="1">
    <citation type="journal article" date="2019" name="Nat. Med.">
        <title>A library of human gut bacterial isolates paired with longitudinal multiomics data enables mechanistic microbiome research.</title>
        <authorList>
            <person name="Poyet M."/>
            <person name="Groussin M."/>
            <person name="Gibbons S.M."/>
            <person name="Avila-Pacheco J."/>
            <person name="Jiang X."/>
            <person name="Kearney S.M."/>
            <person name="Perrotta A.R."/>
            <person name="Berdy B."/>
            <person name="Zhao S."/>
            <person name="Lieberman T.D."/>
            <person name="Swanson P.K."/>
            <person name="Smith M."/>
            <person name="Roesemann S."/>
            <person name="Alexander J.E."/>
            <person name="Rich S.A."/>
            <person name="Livny J."/>
            <person name="Vlamakis H."/>
            <person name="Clish C."/>
            <person name="Bullock K."/>
            <person name="Deik A."/>
            <person name="Scott J."/>
            <person name="Pierce K.A."/>
            <person name="Xavier R.J."/>
            <person name="Alm E.J."/>
        </authorList>
    </citation>
    <scope>NUCLEOTIDE SEQUENCE [LARGE SCALE GENOMIC DNA]</scope>
    <source>
        <strain evidence="1 2">BIOML-A198</strain>
    </source>
</reference>
<evidence type="ECO:0000313" key="1">
    <source>
        <dbReference type="EMBL" id="MTK21469.1"/>
    </source>
</evidence>
<name>A0A173RSE2_9FIRM</name>
<dbReference type="RefSeq" id="WP_006783593.1">
    <property type="nucleotide sequence ID" value="NZ_CABJBH010000003.1"/>
</dbReference>
<evidence type="ECO:0000313" key="2">
    <source>
        <dbReference type="Proteomes" id="UP000487649"/>
    </source>
</evidence>
<protein>
    <submittedName>
        <fullName evidence="1">Uncharacterized protein</fullName>
    </submittedName>
</protein>
<gene>
    <name evidence="1" type="ORF">GMA92_08550</name>
</gene>
<sequence>MNILEILKLLGWEIISADNKKQQYTITESIERVQRETEQDGRIYGETTVTIDDVSFDEFGNLYIIFQDAYTGHYVDNFVYNRMEKNEIYI</sequence>
<comment type="caution">
    <text evidence="1">The sequence shown here is derived from an EMBL/GenBank/DDBJ whole genome shotgun (WGS) entry which is preliminary data.</text>
</comment>
<accession>A0A173RSE2</accession>
<proteinExistence type="predicted"/>